<gene>
    <name evidence="1" type="ORF">G4V39_00675</name>
</gene>
<evidence type="ECO:0000313" key="2">
    <source>
        <dbReference type="Proteomes" id="UP000502179"/>
    </source>
</evidence>
<dbReference type="InterPro" id="IPR010994">
    <property type="entry name" value="RuvA_2-like"/>
</dbReference>
<accession>A0A6G7PT94</accession>
<protein>
    <submittedName>
        <fullName evidence="1">Uncharacterized protein</fullName>
    </submittedName>
</protein>
<dbReference type="Gene3D" id="3.40.50.450">
    <property type="match status" value="1"/>
</dbReference>
<organism evidence="1 2">
    <name type="scientific">Thermosulfuriphilus ammonigenes</name>
    <dbReference type="NCBI Taxonomy" id="1936021"/>
    <lineage>
        <taxon>Bacteria</taxon>
        <taxon>Pseudomonadati</taxon>
        <taxon>Thermodesulfobacteriota</taxon>
        <taxon>Thermodesulfobacteria</taxon>
        <taxon>Thermodesulfobacteriales</taxon>
        <taxon>Thermodesulfobacteriaceae</taxon>
        <taxon>Thermosulfuriphilus</taxon>
    </lineage>
</organism>
<evidence type="ECO:0000313" key="1">
    <source>
        <dbReference type="EMBL" id="QIJ70872.1"/>
    </source>
</evidence>
<dbReference type="RefSeq" id="WP_166031095.1">
    <property type="nucleotide sequence ID" value="NZ_CP048877.1"/>
</dbReference>
<dbReference type="SUPFAM" id="SSF47781">
    <property type="entry name" value="RuvA domain 2-like"/>
    <property type="match status" value="1"/>
</dbReference>
<dbReference type="AlphaFoldDB" id="A0A6G7PT94"/>
<sequence length="100" mass="11439">MDFFFWLALWLIPGLGPVGFKRLLEKIGPPAKIWESSSEELRVAGLPERLVEAISQKITWSRAEEELKRLEDMGLKIVHLGEPHYPELLRQIPDAAHSLP</sequence>
<name>A0A6G7PT94_9BACT</name>
<proteinExistence type="predicted"/>
<dbReference type="Proteomes" id="UP000502179">
    <property type="component" value="Chromosome"/>
</dbReference>
<dbReference type="EMBL" id="CP048877">
    <property type="protein sequence ID" value="QIJ70872.1"/>
    <property type="molecule type" value="Genomic_DNA"/>
</dbReference>
<keyword evidence="2" id="KW-1185">Reference proteome</keyword>
<dbReference type="KEGG" id="tav:G4V39_00675"/>
<reference evidence="1 2" key="1">
    <citation type="submission" date="2020-02" db="EMBL/GenBank/DDBJ databases">
        <title>Genome analysis of Thermosulfuriphilus ammonigenes ST65T, an anaerobic thermophilic chemolithoautotrophic bacterium isolated from a deep-sea hydrothermal vent.</title>
        <authorList>
            <person name="Slobodkina G."/>
            <person name="Allioux M."/>
            <person name="Merkel A."/>
            <person name="Alain K."/>
            <person name="Jebbar M."/>
            <person name="Slobodkin A."/>
        </authorList>
    </citation>
    <scope>NUCLEOTIDE SEQUENCE [LARGE SCALE GENOMIC DNA]</scope>
    <source>
        <strain evidence="1 2">ST65</strain>
    </source>
</reference>